<feature type="transmembrane region" description="Helical" evidence="1">
    <location>
        <begin position="70"/>
        <end position="90"/>
    </location>
</feature>
<proteinExistence type="predicted"/>
<dbReference type="EMBL" id="KV419398">
    <property type="protein sequence ID" value="KZS96717.1"/>
    <property type="molecule type" value="Genomic_DNA"/>
</dbReference>
<keyword evidence="1" id="KW-1133">Transmembrane helix</keyword>
<gene>
    <name evidence="2" type="ORF">SISNIDRAFT_482510</name>
</gene>
<sequence>MALPSLSKLPHLSTTALCRDVGLIASQVCFGALVVLWLTTLSFSHYPHFGLFTAFDLRRSVRGPPLGGRFVLYLGLMFIVATVAFVTSIWEVVEIHDADDADSPTTPFPWVYGLAGSCILLLTLMSTTFTTYRLYIIHCGNLRAIIVPLGLILVIVGCGGSVVTFLSGQIGHRTFVEKALVIIFYSTVSIHSLLCATSAALRLLGRSFTVATVLESIWGSITRARTHHQTSSSFTDSSFHDSGVSRPYRVLSRIIWTSSSVYFVYLSVAVILYSIESPLGGLLLPGIAQITALCSTASFLQIAISITQWVRLEPDDVVFSVLQFAVGICPPDTSLCTDFGPSSIGSSRTEVDTSTIGAPTTACSVSIDQLSVIGASEE</sequence>
<evidence type="ECO:0000313" key="2">
    <source>
        <dbReference type="EMBL" id="KZS96717.1"/>
    </source>
</evidence>
<dbReference type="AlphaFoldDB" id="A0A164Y9R5"/>
<protein>
    <submittedName>
        <fullName evidence="2">Uncharacterized protein</fullName>
    </submittedName>
</protein>
<reference evidence="2 3" key="1">
    <citation type="journal article" date="2016" name="Mol. Biol. Evol.">
        <title>Comparative Genomics of Early-Diverging Mushroom-Forming Fungi Provides Insights into the Origins of Lignocellulose Decay Capabilities.</title>
        <authorList>
            <person name="Nagy L.G."/>
            <person name="Riley R."/>
            <person name="Tritt A."/>
            <person name="Adam C."/>
            <person name="Daum C."/>
            <person name="Floudas D."/>
            <person name="Sun H."/>
            <person name="Yadav J.S."/>
            <person name="Pangilinan J."/>
            <person name="Larsson K.H."/>
            <person name="Matsuura K."/>
            <person name="Barry K."/>
            <person name="Labutti K."/>
            <person name="Kuo R."/>
            <person name="Ohm R.A."/>
            <person name="Bhattacharya S.S."/>
            <person name="Shirouzu T."/>
            <person name="Yoshinaga Y."/>
            <person name="Martin F.M."/>
            <person name="Grigoriev I.V."/>
            <person name="Hibbett D.S."/>
        </authorList>
    </citation>
    <scope>NUCLEOTIDE SEQUENCE [LARGE SCALE GENOMIC DNA]</scope>
    <source>
        <strain evidence="2 3">HHB9708</strain>
    </source>
</reference>
<feature type="transmembrane region" description="Helical" evidence="1">
    <location>
        <begin position="179"/>
        <end position="201"/>
    </location>
</feature>
<keyword evidence="1" id="KW-0812">Transmembrane</keyword>
<accession>A0A164Y9R5</accession>
<evidence type="ECO:0000313" key="3">
    <source>
        <dbReference type="Proteomes" id="UP000076722"/>
    </source>
</evidence>
<keyword evidence="1" id="KW-0472">Membrane</keyword>
<evidence type="ECO:0000256" key="1">
    <source>
        <dbReference type="SAM" id="Phobius"/>
    </source>
</evidence>
<name>A0A164Y9R5_9AGAM</name>
<dbReference type="Proteomes" id="UP000076722">
    <property type="component" value="Unassembled WGS sequence"/>
</dbReference>
<keyword evidence="3" id="KW-1185">Reference proteome</keyword>
<feature type="transmembrane region" description="Helical" evidence="1">
    <location>
        <begin position="144"/>
        <end position="167"/>
    </location>
</feature>
<feature type="transmembrane region" description="Helical" evidence="1">
    <location>
        <begin position="24"/>
        <end position="49"/>
    </location>
</feature>
<organism evidence="2 3">
    <name type="scientific">Sistotremastrum niveocremeum HHB9708</name>
    <dbReference type="NCBI Taxonomy" id="1314777"/>
    <lineage>
        <taxon>Eukaryota</taxon>
        <taxon>Fungi</taxon>
        <taxon>Dikarya</taxon>
        <taxon>Basidiomycota</taxon>
        <taxon>Agaricomycotina</taxon>
        <taxon>Agaricomycetes</taxon>
        <taxon>Sistotremastrales</taxon>
        <taxon>Sistotremastraceae</taxon>
        <taxon>Sertulicium</taxon>
        <taxon>Sertulicium niveocremeum</taxon>
    </lineage>
</organism>
<feature type="transmembrane region" description="Helical" evidence="1">
    <location>
        <begin position="281"/>
        <end position="304"/>
    </location>
</feature>
<feature type="transmembrane region" description="Helical" evidence="1">
    <location>
        <begin position="254"/>
        <end position="275"/>
    </location>
</feature>
<feature type="transmembrane region" description="Helical" evidence="1">
    <location>
        <begin position="110"/>
        <end position="132"/>
    </location>
</feature>